<evidence type="ECO:0000313" key="2">
    <source>
        <dbReference type="Proteomes" id="UP000271889"/>
    </source>
</evidence>
<dbReference type="AlphaFoldDB" id="A0A3P6TMZ3"/>
<reference evidence="1 2" key="1">
    <citation type="submission" date="2018-11" db="EMBL/GenBank/DDBJ databases">
        <authorList>
            <consortium name="Pathogen Informatics"/>
        </authorList>
    </citation>
    <scope>NUCLEOTIDE SEQUENCE [LARGE SCALE GENOMIC DNA]</scope>
</reference>
<keyword evidence="2" id="KW-1185">Reference proteome</keyword>
<evidence type="ECO:0000313" key="1">
    <source>
        <dbReference type="EMBL" id="VDK67378.1"/>
    </source>
</evidence>
<name>A0A3P6TMZ3_CYLGO</name>
<gene>
    <name evidence="1" type="ORF">CGOC_LOCUS6313</name>
</gene>
<accession>A0A3P6TMZ3</accession>
<protein>
    <submittedName>
        <fullName evidence="1">Uncharacterized protein</fullName>
    </submittedName>
</protein>
<proteinExistence type="predicted"/>
<dbReference type="Proteomes" id="UP000271889">
    <property type="component" value="Unassembled WGS sequence"/>
</dbReference>
<dbReference type="EMBL" id="UYRV01020334">
    <property type="protein sequence ID" value="VDK67378.1"/>
    <property type="molecule type" value="Genomic_DNA"/>
</dbReference>
<dbReference type="InterPro" id="IPR053011">
    <property type="entry name" value="SDR_family_member_7"/>
</dbReference>
<dbReference type="PANTHER" id="PTHR44269:SF1">
    <property type="entry name" value="DEHYDROGENASE_REDUCTASE SDR FAMILY MEMBER 7"/>
    <property type="match status" value="1"/>
</dbReference>
<sequence>MSTARCAQLILLAAANRIAECWLSQKASILLLCYSSLLMPGITNSIIQSIGLERIKQIRTGGRSS</sequence>
<dbReference type="OrthoDB" id="47007at2759"/>
<dbReference type="PANTHER" id="PTHR44269">
    <property type="entry name" value="DEHYDROGENASE/REDUCTASE SDR FAMILY MEMBER 7-RELATED"/>
    <property type="match status" value="1"/>
</dbReference>
<organism evidence="1 2">
    <name type="scientific">Cylicostephanus goldi</name>
    <name type="common">Nematode worm</name>
    <dbReference type="NCBI Taxonomy" id="71465"/>
    <lineage>
        <taxon>Eukaryota</taxon>
        <taxon>Metazoa</taxon>
        <taxon>Ecdysozoa</taxon>
        <taxon>Nematoda</taxon>
        <taxon>Chromadorea</taxon>
        <taxon>Rhabditida</taxon>
        <taxon>Rhabditina</taxon>
        <taxon>Rhabditomorpha</taxon>
        <taxon>Strongyloidea</taxon>
        <taxon>Strongylidae</taxon>
        <taxon>Cylicostephanus</taxon>
    </lineage>
</organism>